<dbReference type="AlphaFoldDB" id="K1Q3R8"/>
<proteinExistence type="predicted"/>
<evidence type="ECO:0000313" key="2">
    <source>
        <dbReference type="EMBL" id="EKC28518.1"/>
    </source>
</evidence>
<dbReference type="InParanoid" id="K1Q3R8"/>
<dbReference type="EMBL" id="JH816805">
    <property type="protein sequence ID" value="EKC28518.1"/>
    <property type="molecule type" value="Genomic_DNA"/>
</dbReference>
<dbReference type="HOGENOM" id="CLU_1688429_0_0_1"/>
<gene>
    <name evidence="2" type="ORF">CGI_10015863</name>
</gene>
<dbReference type="Gene3D" id="4.10.365.10">
    <property type="entry name" value="p27"/>
    <property type="match status" value="1"/>
</dbReference>
<protein>
    <submittedName>
        <fullName evidence="2">Uncharacterized protein</fullName>
    </submittedName>
</protein>
<sequence>MLDGSGCGSIKMVEIKPKPKCCRNLFGSPSGKEREHMKKIYSECMKEDINIGKEKYEYDIVSDTPLSDRWELTTTAPEFYTRQYTSREERLNPLKRKMDVEREPDNVESQNTATCNSRPLRQQPLTNFLVLETGIFNGGRSFSHAVSRGLIARPAG</sequence>
<feature type="compositionally biased region" description="Basic and acidic residues" evidence="1">
    <location>
        <begin position="93"/>
        <end position="105"/>
    </location>
</feature>
<name>K1Q3R8_MAGGI</name>
<feature type="compositionally biased region" description="Polar residues" evidence="1">
    <location>
        <begin position="107"/>
        <end position="118"/>
    </location>
</feature>
<feature type="region of interest" description="Disordered" evidence="1">
    <location>
        <begin position="93"/>
        <end position="118"/>
    </location>
</feature>
<reference evidence="2" key="1">
    <citation type="journal article" date="2012" name="Nature">
        <title>The oyster genome reveals stress adaptation and complexity of shell formation.</title>
        <authorList>
            <person name="Zhang G."/>
            <person name="Fang X."/>
            <person name="Guo X."/>
            <person name="Li L."/>
            <person name="Luo R."/>
            <person name="Xu F."/>
            <person name="Yang P."/>
            <person name="Zhang L."/>
            <person name="Wang X."/>
            <person name="Qi H."/>
            <person name="Xiong Z."/>
            <person name="Que H."/>
            <person name="Xie Y."/>
            <person name="Holland P.W."/>
            <person name="Paps J."/>
            <person name="Zhu Y."/>
            <person name="Wu F."/>
            <person name="Chen Y."/>
            <person name="Wang J."/>
            <person name="Peng C."/>
            <person name="Meng J."/>
            <person name="Yang L."/>
            <person name="Liu J."/>
            <person name="Wen B."/>
            <person name="Zhang N."/>
            <person name="Huang Z."/>
            <person name="Zhu Q."/>
            <person name="Feng Y."/>
            <person name="Mount A."/>
            <person name="Hedgecock D."/>
            <person name="Xu Z."/>
            <person name="Liu Y."/>
            <person name="Domazet-Loso T."/>
            <person name="Du Y."/>
            <person name="Sun X."/>
            <person name="Zhang S."/>
            <person name="Liu B."/>
            <person name="Cheng P."/>
            <person name="Jiang X."/>
            <person name="Li J."/>
            <person name="Fan D."/>
            <person name="Wang W."/>
            <person name="Fu W."/>
            <person name="Wang T."/>
            <person name="Wang B."/>
            <person name="Zhang J."/>
            <person name="Peng Z."/>
            <person name="Li Y."/>
            <person name="Li N."/>
            <person name="Wang J."/>
            <person name="Chen M."/>
            <person name="He Y."/>
            <person name="Tan F."/>
            <person name="Song X."/>
            <person name="Zheng Q."/>
            <person name="Huang R."/>
            <person name="Yang H."/>
            <person name="Du X."/>
            <person name="Chen L."/>
            <person name="Yang M."/>
            <person name="Gaffney P.M."/>
            <person name="Wang S."/>
            <person name="Luo L."/>
            <person name="She Z."/>
            <person name="Ming Y."/>
            <person name="Huang W."/>
            <person name="Zhang S."/>
            <person name="Huang B."/>
            <person name="Zhang Y."/>
            <person name="Qu T."/>
            <person name="Ni P."/>
            <person name="Miao G."/>
            <person name="Wang J."/>
            <person name="Wang Q."/>
            <person name="Steinberg C.E."/>
            <person name="Wang H."/>
            <person name="Li N."/>
            <person name="Qian L."/>
            <person name="Zhang G."/>
            <person name="Li Y."/>
            <person name="Yang H."/>
            <person name="Liu X."/>
            <person name="Wang J."/>
            <person name="Yin Y."/>
            <person name="Wang J."/>
        </authorList>
    </citation>
    <scope>NUCLEOTIDE SEQUENCE [LARGE SCALE GENOMIC DNA]</scope>
    <source>
        <strain evidence="2">05x7-T-G4-1.051#20</strain>
    </source>
</reference>
<accession>K1Q3R8</accession>
<organism evidence="2">
    <name type="scientific">Magallana gigas</name>
    <name type="common">Pacific oyster</name>
    <name type="synonym">Crassostrea gigas</name>
    <dbReference type="NCBI Taxonomy" id="29159"/>
    <lineage>
        <taxon>Eukaryota</taxon>
        <taxon>Metazoa</taxon>
        <taxon>Spiralia</taxon>
        <taxon>Lophotrochozoa</taxon>
        <taxon>Mollusca</taxon>
        <taxon>Bivalvia</taxon>
        <taxon>Autobranchia</taxon>
        <taxon>Pteriomorphia</taxon>
        <taxon>Ostreida</taxon>
        <taxon>Ostreoidea</taxon>
        <taxon>Ostreidae</taxon>
        <taxon>Magallana</taxon>
    </lineage>
</organism>
<evidence type="ECO:0000256" key="1">
    <source>
        <dbReference type="SAM" id="MobiDB-lite"/>
    </source>
</evidence>
<dbReference type="InterPro" id="IPR044898">
    <property type="entry name" value="CDI_dom_sf"/>
</dbReference>